<evidence type="ECO:0000313" key="2">
    <source>
        <dbReference type="EMBL" id="QHT08058.1"/>
    </source>
</evidence>
<keyword evidence="1" id="KW-0472">Membrane</keyword>
<keyword evidence="1" id="KW-1133">Transmembrane helix</keyword>
<evidence type="ECO:0000256" key="1">
    <source>
        <dbReference type="SAM" id="Phobius"/>
    </source>
</evidence>
<keyword evidence="1" id="KW-0812">Transmembrane</keyword>
<feature type="transmembrane region" description="Helical" evidence="1">
    <location>
        <begin position="33"/>
        <end position="54"/>
    </location>
</feature>
<name>A0A6C0CU74_9ZZZZ</name>
<proteinExistence type="predicted"/>
<dbReference type="EMBL" id="MN739490">
    <property type="protein sequence ID" value="QHT08058.1"/>
    <property type="molecule type" value="Genomic_DNA"/>
</dbReference>
<accession>A0A6C0CU74</accession>
<sequence length="58" mass="6788">MPGIHVKNRVFWVGLEHKAVMEISWKNTREHNFVSIIFIVLIKKDLGIFILSYYGKNG</sequence>
<organism evidence="2">
    <name type="scientific">viral metagenome</name>
    <dbReference type="NCBI Taxonomy" id="1070528"/>
    <lineage>
        <taxon>unclassified sequences</taxon>
        <taxon>metagenomes</taxon>
        <taxon>organismal metagenomes</taxon>
    </lineage>
</organism>
<dbReference type="AlphaFoldDB" id="A0A6C0CU74"/>
<protein>
    <submittedName>
        <fullName evidence="2">Uncharacterized protein</fullName>
    </submittedName>
</protein>
<reference evidence="2" key="1">
    <citation type="journal article" date="2020" name="Nature">
        <title>Giant virus diversity and host interactions through global metagenomics.</title>
        <authorList>
            <person name="Schulz F."/>
            <person name="Roux S."/>
            <person name="Paez-Espino D."/>
            <person name="Jungbluth S."/>
            <person name="Walsh D.A."/>
            <person name="Denef V.J."/>
            <person name="McMahon K.D."/>
            <person name="Konstantinidis K.T."/>
            <person name="Eloe-Fadrosh E.A."/>
            <person name="Kyrpides N.C."/>
            <person name="Woyke T."/>
        </authorList>
    </citation>
    <scope>NUCLEOTIDE SEQUENCE</scope>
    <source>
        <strain evidence="2">GVMAG-M-3300022752-39</strain>
    </source>
</reference>